<gene>
    <name evidence="6" type="ORF">ABLO99_03520</name>
</gene>
<accession>A0AAU7Q3Y4</accession>
<organism evidence="6">
    <name type="scientific">Wolbachia endosymbiont of Armadillidium arcangelii</name>
    <dbReference type="NCBI Taxonomy" id="3158571"/>
    <lineage>
        <taxon>Bacteria</taxon>
        <taxon>Pseudomonadati</taxon>
        <taxon>Pseudomonadota</taxon>
        <taxon>Alphaproteobacteria</taxon>
        <taxon>Rickettsiales</taxon>
        <taxon>Anaplasmataceae</taxon>
        <taxon>Wolbachieae</taxon>
        <taxon>Wolbachia</taxon>
    </lineage>
</organism>
<dbReference type="EMBL" id="CP157942">
    <property type="protein sequence ID" value="XBS67694.1"/>
    <property type="molecule type" value="Genomic_DNA"/>
</dbReference>
<evidence type="ECO:0000256" key="4">
    <source>
        <dbReference type="ARBA" id="ARBA00023136"/>
    </source>
</evidence>
<dbReference type="Pfam" id="PF04193">
    <property type="entry name" value="PQ-loop"/>
    <property type="match status" value="1"/>
</dbReference>
<keyword evidence="2 5" id="KW-0812">Transmembrane</keyword>
<dbReference type="AlphaFoldDB" id="A0AAU7Q3Y4"/>
<reference evidence="6" key="1">
    <citation type="submission" date="2024-06" db="EMBL/GenBank/DDBJ databases">
        <authorList>
            <person name="Dussert Y."/>
            <person name="Peccoud J."/>
            <person name="Pigeault R."/>
        </authorList>
    </citation>
    <scope>NUCLEOTIDE SEQUENCE</scope>
    <source>
        <strain evidence="6">WArc</strain>
    </source>
</reference>
<evidence type="ECO:0000256" key="2">
    <source>
        <dbReference type="ARBA" id="ARBA00022692"/>
    </source>
</evidence>
<evidence type="ECO:0000313" key="6">
    <source>
        <dbReference type="EMBL" id="XBS67694.1"/>
    </source>
</evidence>
<evidence type="ECO:0000256" key="5">
    <source>
        <dbReference type="SAM" id="Phobius"/>
    </source>
</evidence>
<name>A0AAU7Q3Y4_9RICK</name>
<keyword evidence="4 5" id="KW-0472">Membrane</keyword>
<dbReference type="GO" id="GO:0016020">
    <property type="term" value="C:membrane"/>
    <property type="evidence" value="ECO:0007669"/>
    <property type="project" value="UniProtKB-SubCell"/>
</dbReference>
<feature type="transmembrane region" description="Helical" evidence="5">
    <location>
        <begin position="37"/>
        <end position="56"/>
    </location>
</feature>
<protein>
    <submittedName>
        <fullName evidence="6">PQ-loop domain-containing transporter</fullName>
    </submittedName>
</protein>
<keyword evidence="3 5" id="KW-1133">Transmembrane helix</keyword>
<dbReference type="InterPro" id="IPR006603">
    <property type="entry name" value="PQ-loop_rpt"/>
</dbReference>
<evidence type="ECO:0000256" key="1">
    <source>
        <dbReference type="ARBA" id="ARBA00004141"/>
    </source>
</evidence>
<dbReference type="Gene3D" id="1.20.1280.290">
    <property type="match status" value="1"/>
</dbReference>
<evidence type="ECO:0000256" key="3">
    <source>
        <dbReference type="ARBA" id="ARBA00022989"/>
    </source>
</evidence>
<proteinExistence type="predicted"/>
<dbReference type="RefSeq" id="WP_237350145.1">
    <property type="nucleotide sequence ID" value="NZ_CP157942.1"/>
</dbReference>
<comment type="subcellular location">
    <subcellularLocation>
        <location evidence="1">Membrane</location>
        <topology evidence="1">Multi-pass membrane protein</topology>
    </subcellularLocation>
</comment>
<sequence length="58" mass="6466">MYISIGKCFGFIALISSLVGLLPQVYKSYITKLTRDISMLIILLFVHLLGLSMVSMRG</sequence>